<evidence type="ECO:0000256" key="1">
    <source>
        <dbReference type="SAM" id="MobiDB-lite"/>
    </source>
</evidence>
<evidence type="ECO:0000313" key="2">
    <source>
        <dbReference type="EMBL" id="GIX79250.1"/>
    </source>
</evidence>
<gene>
    <name evidence="2" type="ORF">CEXT_714091</name>
</gene>
<dbReference type="EMBL" id="BPLR01020477">
    <property type="protein sequence ID" value="GIX79250.1"/>
    <property type="molecule type" value="Genomic_DNA"/>
</dbReference>
<organism evidence="2 3">
    <name type="scientific">Caerostris extrusa</name>
    <name type="common">Bark spider</name>
    <name type="synonym">Caerostris bankana</name>
    <dbReference type="NCBI Taxonomy" id="172846"/>
    <lineage>
        <taxon>Eukaryota</taxon>
        <taxon>Metazoa</taxon>
        <taxon>Ecdysozoa</taxon>
        <taxon>Arthropoda</taxon>
        <taxon>Chelicerata</taxon>
        <taxon>Arachnida</taxon>
        <taxon>Araneae</taxon>
        <taxon>Araneomorphae</taxon>
        <taxon>Entelegynae</taxon>
        <taxon>Araneoidea</taxon>
        <taxon>Araneidae</taxon>
        <taxon>Caerostris</taxon>
    </lineage>
</organism>
<proteinExistence type="predicted"/>
<name>A0AAV4N601_CAEEX</name>
<evidence type="ECO:0000313" key="3">
    <source>
        <dbReference type="Proteomes" id="UP001054945"/>
    </source>
</evidence>
<feature type="region of interest" description="Disordered" evidence="1">
    <location>
        <begin position="53"/>
        <end position="74"/>
    </location>
</feature>
<accession>A0AAV4N601</accession>
<reference evidence="2 3" key="1">
    <citation type="submission" date="2021-06" db="EMBL/GenBank/DDBJ databases">
        <title>Caerostris extrusa draft genome.</title>
        <authorList>
            <person name="Kono N."/>
            <person name="Arakawa K."/>
        </authorList>
    </citation>
    <scope>NUCLEOTIDE SEQUENCE [LARGE SCALE GENOMIC DNA]</scope>
</reference>
<sequence length="74" mass="8218">MTNSYQKRRVEDVPFHPPESLSVFRAAWQVGHGESSPLGTYKKVDRLVSPASFSLSPSQSFSALTPLPLKDNSR</sequence>
<dbReference type="Proteomes" id="UP001054945">
    <property type="component" value="Unassembled WGS sequence"/>
</dbReference>
<feature type="compositionally biased region" description="Low complexity" evidence="1">
    <location>
        <begin position="53"/>
        <end position="64"/>
    </location>
</feature>
<keyword evidence="3" id="KW-1185">Reference proteome</keyword>
<comment type="caution">
    <text evidence="2">The sequence shown here is derived from an EMBL/GenBank/DDBJ whole genome shotgun (WGS) entry which is preliminary data.</text>
</comment>
<protein>
    <submittedName>
        <fullName evidence="2">Uncharacterized protein</fullName>
    </submittedName>
</protein>
<dbReference type="AlphaFoldDB" id="A0AAV4N601"/>